<sequence length="629" mass="66555">MSDPARAALDRTIAGVRSAVAAVDDRLPREIDEAEASARAAGRTVVVVVGEVKQGKSSLVNALVGRPGTSPVDVTVTTSTYLLFRSGGPEGATLHLADGAPPVQVPVADLPAWATPDAPAPVRYAEVTVAAPWLDDLVLVDTPGAGGLVAAHATAALEAAGRASALLFVTDALAPLSGVELDFLRQVSERVETVVFALTKIGPQPGWSAVLDENKANLAAAAPRFASARWVAVDSRLAAQALESLDAHPSEVGSAAGVPDEDVTDALEDWEESGVGELLDVVRTELAPAAETLAAANTLRAVRSIAARADRELALRLAQLQADPALEEAVAEHHRRLVELEDEQRTWAPRLEKDLNLLRIDINRQLATRVDDQRDRWSERLRTLRRAPDDATFARLCDELQGDLGVIGRDVLALTCTRFRAVAGELFAELADTASVVTALDSLGTDAVLPSPSRLPPNRSHGVKDTMDLYYGWLMGSGLGGGAGAAVVALTGLGPLGWALGAVGGVAGIALRHWVTRDSGRQADVRAALTSWITQAEAEIRSEVERNTVQARFSLAEAFRAALQQAKAEAQEFLDASKAARQRSAAELAAQRTALETQRRTLAKHAERVDTLLRSPLAVPPGRRTAAVR</sequence>
<evidence type="ECO:0000313" key="3">
    <source>
        <dbReference type="EMBL" id="SNS68968.1"/>
    </source>
</evidence>
<dbReference type="Proteomes" id="UP000198373">
    <property type="component" value="Unassembled WGS sequence"/>
</dbReference>
<name>A0A239GJL5_9ACTN</name>
<dbReference type="PANTHER" id="PTHR43681">
    <property type="entry name" value="TRANSMEMBRANE GTPASE FZO"/>
    <property type="match status" value="1"/>
</dbReference>
<dbReference type="InterPro" id="IPR051943">
    <property type="entry name" value="TRAFAC_Dynamin-like_GTPase"/>
</dbReference>
<evidence type="ECO:0000256" key="1">
    <source>
        <dbReference type="SAM" id="Coils"/>
    </source>
</evidence>
<dbReference type="Gene3D" id="3.40.50.300">
    <property type="entry name" value="P-loop containing nucleotide triphosphate hydrolases"/>
    <property type="match status" value="1"/>
</dbReference>
<feature type="domain" description="G" evidence="2">
    <location>
        <begin position="46"/>
        <end position="199"/>
    </location>
</feature>
<gene>
    <name evidence="3" type="ORF">SAMN06893096_106222</name>
</gene>
<dbReference type="AlphaFoldDB" id="A0A239GJL5"/>
<keyword evidence="4" id="KW-1185">Reference proteome</keyword>
<evidence type="ECO:0000313" key="4">
    <source>
        <dbReference type="Proteomes" id="UP000198373"/>
    </source>
</evidence>
<accession>A0A239GJL5</accession>
<keyword evidence="1" id="KW-0175">Coiled coil</keyword>
<dbReference type="EMBL" id="FZOO01000006">
    <property type="protein sequence ID" value="SNS68968.1"/>
    <property type="molecule type" value="Genomic_DNA"/>
</dbReference>
<dbReference type="SUPFAM" id="SSF52540">
    <property type="entry name" value="P-loop containing nucleoside triphosphate hydrolases"/>
    <property type="match status" value="1"/>
</dbReference>
<reference evidence="4" key="1">
    <citation type="submission" date="2017-06" db="EMBL/GenBank/DDBJ databases">
        <authorList>
            <person name="Varghese N."/>
            <person name="Submissions S."/>
        </authorList>
    </citation>
    <scope>NUCLEOTIDE SEQUENCE [LARGE SCALE GENOMIC DNA]</scope>
    <source>
        <strain evidence="4">DSM 46839</strain>
    </source>
</reference>
<dbReference type="PANTHER" id="PTHR43681:SF1">
    <property type="entry name" value="SARCALUMENIN"/>
    <property type="match status" value="1"/>
</dbReference>
<organism evidence="3 4">
    <name type="scientific">Geodermatophilus pulveris</name>
    <dbReference type="NCBI Taxonomy" id="1564159"/>
    <lineage>
        <taxon>Bacteria</taxon>
        <taxon>Bacillati</taxon>
        <taxon>Actinomycetota</taxon>
        <taxon>Actinomycetes</taxon>
        <taxon>Geodermatophilales</taxon>
        <taxon>Geodermatophilaceae</taxon>
        <taxon>Geodermatophilus</taxon>
    </lineage>
</organism>
<dbReference type="InterPro" id="IPR027417">
    <property type="entry name" value="P-loop_NTPase"/>
</dbReference>
<dbReference type="GO" id="GO:0005525">
    <property type="term" value="F:GTP binding"/>
    <property type="evidence" value="ECO:0007669"/>
    <property type="project" value="InterPro"/>
</dbReference>
<dbReference type="InterPro" id="IPR006073">
    <property type="entry name" value="GTP-bd"/>
</dbReference>
<feature type="coiled-coil region" evidence="1">
    <location>
        <begin position="556"/>
        <end position="583"/>
    </location>
</feature>
<evidence type="ECO:0000259" key="2">
    <source>
        <dbReference type="Pfam" id="PF01926"/>
    </source>
</evidence>
<dbReference type="Pfam" id="PF01926">
    <property type="entry name" value="MMR_HSR1"/>
    <property type="match status" value="1"/>
</dbReference>
<protein>
    <submittedName>
        <fullName evidence="3">50S ribosome-binding GTPase</fullName>
    </submittedName>
</protein>
<proteinExistence type="predicted"/>
<dbReference type="OrthoDB" id="4746525at2"/>
<dbReference type="RefSeq" id="WP_089306225.1">
    <property type="nucleotide sequence ID" value="NZ_FZOO01000006.1"/>
</dbReference>